<evidence type="ECO:0000313" key="4">
    <source>
        <dbReference type="Proteomes" id="UP000652761"/>
    </source>
</evidence>
<dbReference type="InterPro" id="IPR004252">
    <property type="entry name" value="Probable_transposase_24"/>
</dbReference>
<accession>A0A843TDE3</accession>
<comment type="caution">
    <text evidence="3">The sequence shown here is derived from an EMBL/GenBank/DDBJ whole genome shotgun (WGS) entry which is preliminary data.</text>
</comment>
<keyword evidence="4" id="KW-1185">Reference proteome</keyword>
<keyword evidence="1" id="KW-0175">Coiled coil</keyword>
<feature type="compositionally biased region" description="Acidic residues" evidence="2">
    <location>
        <begin position="407"/>
        <end position="423"/>
    </location>
</feature>
<feature type="compositionally biased region" description="Low complexity" evidence="2">
    <location>
        <begin position="42"/>
        <end position="53"/>
    </location>
</feature>
<proteinExistence type="predicted"/>
<evidence type="ECO:0000256" key="2">
    <source>
        <dbReference type="SAM" id="MobiDB-lite"/>
    </source>
</evidence>
<organism evidence="3 4">
    <name type="scientific">Colocasia esculenta</name>
    <name type="common">Wild taro</name>
    <name type="synonym">Arum esculentum</name>
    <dbReference type="NCBI Taxonomy" id="4460"/>
    <lineage>
        <taxon>Eukaryota</taxon>
        <taxon>Viridiplantae</taxon>
        <taxon>Streptophyta</taxon>
        <taxon>Embryophyta</taxon>
        <taxon>Tracheophyta</taxon>
        <taxon>Spermatophyta</taxon>
        <taxon>Magnoliopsida</taxon>
        <taxon>Liliopsida</taxon>
        <taxon>Araceae</taxon>
        <taxon>Aroideae</taxon>
        <taxon>Colocasieae</taxon>
        <taxon>Colocasia</taxon>
    </lineage>
</organism>
<evidence type="ECO:0000256" key="1">
    <source>
        <dbReference type="SAM" id="Coils"/>
    </source>
</evidence>
<dbReference type="PANTHER" id="PTHR33499">
    <property type="entry name" value="OS12G0282400 PROTEIN-RELATED"/>
    <property type="match status" value="1"/>
</dbReference>
<dbReference type="PANTHER" id="PTHR33499:SF11">
    <property type="entry name" value="NO APICAL MERISTEM-ASSOCIATED C-TERMINAL DOMAIN-CONTAINING PROTEIN"/>
    <property type="match status" value="1"/>
</dbReference>
<reference evidence="3" key="1">
    <citation type="submission" date="2017-07" db="EMBL/GenBank/DDBJ databases">
        <title>Taro Niue Genome Assembly and Annotation.</title>
        <authorList>
            <person name="Atibalentja N."/>
            <person name="Keating K."/>
            <person name="Fields C.J."/>
        </authorList>
    </citation>
    <scope>NUCLEOTIDE SEQUENCE</scope>
    <source>
        <strain evidence="3">Niue_2</strain>
        <tissue evidence="3">Leaf</tissue>
    </source>
</reference>
<feature type="region of interest" description="Disordered" evidence="2">
    <location>
        <begin position="1"/>
        <end position="76"/>
    </location>
</feature>
<dbReference type="AlphaFoldDB" id="A0A843TDE3"/>
<dbReference type="Pfam" id="PF03004">
    <property type="entry name" value="Transposase_24"/>
    <property type="match status" value="1"/>
</dbReference>
<gene>
    <name evidence="3" type="ORF">Taro_002677</name>
</gene>
<protein>
    <submittedName>
        <fullName evidence="3">Uncharacterized protein</fullName>
    </submittedName>
</protein>
<dbReference type="EMBL" id="NMUH01000065">
    <property type="protein sequence ID" value="MQL70372.1"/>
    <property type="molecule type" value="Genomic_DNA"/>
</dbReference>
<feature type="coiled-coil region" evidence="1">
    <location>
        <begin position="316"/>
        <end position="381"/>
    </location>
</feature>
<evidence type="ECO:0000313" key="3">
    <source>
        <dbReference type="EMBL" id="MQL70372.1"/>
    </source>
</evidence>
<feature type="region of interest" description="Disordered" evidence="2">
    <location>
        <begin position="392"/>
        <end position="423"/>
    </location>
</feature>
<sequence length="423" mass="48516">MSLRSGSRVRRAQTVDDVPTHSPEDSVAGHPSQAVVPTTQGASSAASVSSSVAETPLWGRGSGRRGPSRGATERRLEPGQKWNVRIIGGYGVGEQGINFVTRMGIIIRLHCKIWQKKFSKLPEETKNGIFRDLEMWFCWDRTPQTDKEMLQHMTSMHKGWRGMLKSKHYKGKTFEDVVASVPPGDIAERNKQNRTHQNMTYRRGRTSIYQLKDDFVKTHQREPDRMEVFKMGRCKDLPDGTQRWVDEESRDHFEKMTQMTTPSLQSDDVAPVLAEDAFIAVMGRDRPGRVRCAGKAETLRTWYGRGEGSSSSGGYHTQVQQLQQQLQDQNKKVEELCAERSRDRQELQDLCAERSKDRQELQDLCVERSRDRQELQDLRNQISEMRAFMQQYAAPPSQPSRARRELECEESDESTNDYDDDDD</sequence>
<name>A0A843TDE3_COLES</name>
<dbReference type="Proteomes" id="UP000652761">
    <property type="component" value="Unassembled WGS sequence"/>
</dbReference>